<protein>
    <submittedName>
        <fullName evidence="7">AhpC/TSA family protein</fullName>
    </submittedName>
</protein>
<dbReference type="InterPro" id="IPR017937">
    <property type="entry name" value="Thioredoxin_CS"/>
</dbReference>
<evidence type="ECO:0000313" key="7">
    <source>
        <dbReference type="EMBL" id="MCA5006350.1"/>
    </source>
</evidence>
<organism evidence="7 8">
    <name type="scientific">Sphingobacterium bovistauri</name>
    <dbReference type="NCBI Taxonomy" id="2781959"/>
    <lineage>
        <taxon>Bacteria</taxon>
        <taxon>Pseudomonadati</taxon>
        <taxon>Bacteroidota</taxon>
        <taxon>Sphingobacteriia</taxon>
        <taxon>Sphingobacteriales</taxon>
        <taxon>Sphingobacteriaceae</taxon>
        <taxon>Sphingobacterium</taxon>
    </lineage>
</organism>
<keyword evidence="3" id="KW-1015">Disulfide bond</keyword>
<dbReference type="PANTHER" id="PTHR42852">
    <property type="entry name" value="THIOL:DISULFIDE INTERCHANGE PROTEIN DSBE"/>
    <property type="match status" value="1"/>
</dbReference>
<keyword evidence="8" id="KW-1185">Reference proteome</keyword>
<sequence length="380" mass="42738">MHKIFKKSLLILGFLPSIVSAQDEQTTLKFKVDGKNPSGKVFIKYNLYGPVITDSVLISDQPAEFKLTVNQATQVTLSYSPNINVNKKTQIDDSKTIYVEKGIATINFKDSISNAKVTGMPINVQYEHYINYLKPSEKQFAEIRKEFGALTAEQRQDLNITKPIFAKQDKINILRKDLVSNYIKENPTSLFSIHGLRGIHHMLLPNEFDTLFHTLSVDIQNSSVGALLKDYLKGALVAGIGKIAPDFTQNDVNDKPVKLSDFRGQYVLLDFWASWCGPCRAENPNVVKNYNQYKDKGFAVLGVSLDSPNGKNAWLAAIEKDQLNWTNVSDLKGWKNEAATLYMVRAVPQNYLIDPNGKVIAVNLKGYKLGEKLEEIFNKK</sequence>
<dbReference type="InterPro" id="IPR050553">
    <property type="entry name" value="Thioredoxin_ResA/DsbE_sf"/>
</dbReference>
<evidence type="ECO:0000256" key="1">
    <source>
        <dbReference type="ARBA" id="ARBA00004196"/>
    </source>
</evidence>
<accession>A0ABS7Z875</accession>
<evidence type="ECO:0000259" key="6">
    <source>
        <dbReference type="PROSITE" id="PS51352"/>
    </source>
</evidence>
<evidence type="ECO:0000256" key="5">
    <source>
        <dbReference type="SAM" id="SignalP"/>
    </source>
</evidence>
<dbReference type="Pfam" id="PF00578">
    <property type="entry name" value="AhpC-TSA"/>
    <property type="match status" value="1"/>
</dbReference>
<comment type="subcellular location">
    <subcellularLocation>
        <location evidence="1">Cell envelope</location>
    </subcellularLocation>
</comment>
<dbReference type="EMBL" id="JADEYP010000032">
    <property type="protein sequence ID" value="MCA5006350.1"/>
    <property type="molecule type" value="Genomic_DNA"/>
</dbReference>
<evidence type="ECO:0000256" key="4">
    <source>
        <dbReference type="ARBA" id="ARBA00023284"/>
    </source>
</evidence>
<dbReference type="InterPro" id="IPR036249">
    <property type="entry name" value="Thioredoxin-like_sf"/>
</dbReference>
<dbReference type="InterPro" id="IPR013766">
    <property type="entry name" value="Thioredoxin_domain"/>
</dbReference>
<gene>
    <name evidence="7" type="ORF">IPZ78_14460</name>
</gene>
<dbReference type="Gene3D" id="3.40.30.10">
    <property type="entry name" value="Glutaredoxin"/>
    <property type="match status" value="1"/>
</dbReference>
<reference evidence="7" key="1">
    <citation type="submission" date="2020-10" db="EMBL/GenBank/DDBJ databases">
        <authorList>
            <person name="Lu T."/>
            <person name="Wang Q."/>
            <person name="Han X."/>
        </authorList>
    </citation>
    <scope>NUCLEOTIDE SEQUENCE</scope>
    <source>
        <strain evidence="7">WQ 366</strain>
    </source>
</reference>
<dbReference type="RefSeq" id="WP_225554709.1">
    <property type="nucleotide sequence ID" value="NZ_JADEYP010000032.1"/>
</dbReference>
<evidence type="ECO:0000256" key="2">
    <source>
        <dbReference type="ARBA" id="ARBA00022748"/>
    </source>
</evidence>
<dbReference type="PROSITE" id="PS00194">
    <property type="entry name" value="THIOREDOXIN_1"/>
    <property type="match status" value="1"/>
</dbReference>
<keyword evidence="2" id="KW-0201">Cytochrome c-type biogenesis</keyword>
<keyword evidence="4" id="KW-0676">Redox-active center</keyword>
<comment type="caution">
    <text evidence="7">The sequence shown here is derived from an EMBL/GenBank/DDBJ whole genome shotgun (WGS) entry which is preliminary data.</text>
</comment>
<dbReference type="Pfam" id="PF14289">
    <property type="entry name" value="DUF4369"/>
    <property type="match status" value="1"/>
</dbReference>
<feature type="domain" description="Thioredoxin" evidence="6">
    <location>
        <begin position="238"/>
        <end position="380"/>
    </location>
</feature>
<feature type="chain" id="PRO_5045444786" evidence="5">
    <location>
        <begin position="22"/>
        <end position="380"/>
    </location>
</feature>
<proteinExistence type="predicted"/>
<dbReference type="InterPro" id="IPR025380">
    <property type="entry name" value="DUF4369"/>
</dbReference>
<evidence type="ECO:0000256" key="3">
    <source>
        <dbReference type="ARBA" id="ARBA00023157"/>
    </source>
</evidence>
<dbReference type="PROSITE" id="PS51352">
    <property type="entry name" value="THIOREDOXIN_2"/>
    <property type="match status" value="1"/>
</dbReference>
<dbReference type="PANTHER" id="PTHR42852:SF6">
    <property type="entry name" value="THIOL:DISULFIDE INTERCHANGE PROTEIN DSBE"/>
    <property type="match status" value="1"/>
</dbReference>
<evidence type="ECO:0000313" key="8">
    <source>
        <dbReference type="Proteomes" id="UP001165302"/>
    </source>
</evidence>
<keyword evidence="5" id="KW-0732">Signal</keyword>
<name>A0ABS7Z875_9SPHI</name>
<dbReference type="Proteomes" id="UP001165302">
    <property type="component" value="Unassembled WGS sequence"/>
</dbReference>
<feature type="signal peptide" evidence="5">
    <location>
        <begin position="1"/>
        <end position="21"/>
    </location>
</feature>
<dbReference type="SUPFAM" id="SSF52833">
    <property type="entry name" value="Thioredoxin-like"/>
    <property type="match status" value="1"/>
</dbReference>
<dbReference type="InterPro" id="IPR000866">
    <property type="entry name" value="AhpC/TSA"/>
</dbReference>
<dbReference type="CDD" id="cd02966">
    <property type="entry name" value="TlpA_like_family"/>
    <property type="match status" value="1"/>
</dbReference>